<evidence type="ECO:0000256" key="2">
    <source>
        <dbReference type="ARBA" id="ARBA00022617"/>
    </source>
</evidence>
<dbReference type="InterPro" id="IPR012292">
    <property type="entry name" value="Globin/Proto"/>
</dbReference>
<dbReference type="InterPro" id="IPR001486">
    <property type="entry name" value="Hemoglobin_trunc"/>
</dbReference>
<name>A0ABU1QUW9_9BACT</name>
<keyword evidence="4" id="KW-0408">Iron</keyword>
<dbReference type="Pfam" id="PF01152">
    <property type="entry name" value="Bac_globin"/>
    <property type="match status" value="1"/>
</dbReference>
<dbReference type="CDD" id="cd14775">
    <property type="entry name" value="TrHb2_O-like"/>
    <property type="match status" value="1"/>
</dbReference>
<dbReference type="Gene3D" id="1.10.490.10">
    <property type="entry name" value="Globins"/>
    <property type="match status" value="1"/>
</dbReference>
<proteinExistence type="predicted"/>
<evidence type="ECO:0000256" key="4">
    <source>
        <dbReference type="ARBA" id="ARBA00023004"/>
    </source>
</evidence>
<evidence type="ECO:0000313" key="5">
    <source>
        <dbReference type="EMBL" id="MDR6804931.1"/>
    </source>
</evidence>
<evidence type="ECO:0000256" key="3">
    <source>
        <dbReference type="ARBA" id="ARBA00022723"/>
    </source>
</evidence>
<organism evidence="5 6">
    <name type="scientific">Dyadobacter fermentans</name>
    <dbReference type="NCBI Taxonomy" id="94254"/>
    <lineage>
        <taxon>Bacteria</taxon>
        <taxon>Pseudomonadati</taxon>
        <taxon>Bacteroidota</taxon>
        <taxon>Cytophagia</taxon>
        <taxon>Cytophagales</taxon>
        <taxon>Spirosomataceae</taxon>
        <taxon>Dyadobacter</taxon>
    </lineage>
</organism>
<sequence>MTPNTSSIPTLFDWAGGMPVFEKLTRLFYQKVLKDPVLEPVFKHMSPDHQLHVAHFLAEVLGGPEWYSTSEGSHFKMIQKHLAKHLTEQHRQRWVSLLLETADEIKLPDDPEFRSAFVAYIEWGTRIAVINSNSDDLQMNPDEPMPKWGWGVPGGPYLG</sequence>
<comment type="caution">
    <text evidence="5">The sequence shown here is derived from an EMBL/GenBank/DDBJ whole genome shotgun (WGS) entry which is preliminary data.</text>
</comment>
<keyword evidence="1" id="KW-0813">Transport</keyword>
<keyword evidence="6" id="KW-1185">Reference proteome</keyword>
<dbReference type="InterPro" id="IPR009050">
    <property type="entry name" value="Globin-like_sf"/>
</dbReference>
<dbReference type="SUPFAM" id="SSF46458">
    <property type="entry name" value="Globin-like"/>
    <property type="match status" value="1"/>
</dbReference>
<evidence type="ECO:0000256" key="1">
    <source>
        <dbReference type="ARBA" id="ARBA00022448"/>
    </source>
</evidence>
<dbReference type="Proteomes" id="UP001264980">
    <property type="component" value="Unassembled WGS sequence"/>
</dbReference>
<keyword evidence="3" id="KW-0479">Metal-binding</keyword>
<dbReference type="RefSeq" id="WP_309982231.1">
    <property type="nucleotide sequence ID" value="NZ_JAVDTI010000002.1"/>
</dbReference>
<reference evidence="5 6" key="1">
    <citation type="submission" date="2023-07" db="EMBL/GenBank/DDBJ databases">
        <title>Sorghum-associated microbial communities from plants grown in Nebraska, USA.</title>
        <authorList>
            <person name="Schachtman D."/>
        </authorList>
    </citation>
    <scope>NUCLEOTIDE SEQUENCE [LARGE SCALE GENOMIC DNA]</scope>
    <source>
        <strain evidence="5 6">BE57</strain>
    </source>
</reference>
<protein>
    <submittedName>
        <fullName evidence="5">Hemoglobin</fullName>
    </submittedName>
</protein>
<keyword evidence="2" id="KW-0349">Heme</keyword>
<dbReference type="EMBL" id="JAVDTI010000002">
    <property type="protein sequence ID" value="MDR6804931.1"/>
    <property type="molecule type" value="Genomic_DNA"/>
</dbReference>
<accession>A0ABU1QUW9</accession>
<evidence type="ECO:0000313" key="6">
    <source>
        <dbReference type="Proteomes" id="UP001264980"/>
    </source>
</evidence>
<gene>
    <name evidence="5" type="ORF">J2W84_001977</name>
</gene>